<dbReference type="InterPro" id="IPR019354">
    <property type="entry name" value="SMG8-like"/>
</dbReference>
<feature type="region of interest" description="Disordered" evidence="4">
    <location>
        <begin position="827"/>
        <end position="893"/>
    </location>
</feature>
<sequence>MDSPNPHSMRVLTRPPPSPVLTSSNPPPPLPPSSPSLPRSADGVVVVGFISRRPDYSFQLINRVVDSNVFGSGQMDRVLSLDKDELEDWFKYRRISYYHEEDKGILFLQFSSNGCPVFDGSLSSGSDFDGVLEEREFGDLQGLLFMFSEGSCFDTQNLKNFRVLQAAKHALIPYVKSRTPPPLPSRPHSSSSCRSSVTATAANISPGRTGGMLGCNASATSLMLGLGSYPSLFPGQCTPVMLFVFIDDFSDVPNSTANNTEESVKASSLNHSSSSSSIAKPTLPMKGSASVVVLARPTSKSEGGFRKKLQSSLEAQIRFLIKKCRTLSGSEGSHGGSRSASVSNSAPLISLDASRAVVLLDKSTTKKGESLEFATGLVEDVLNGKATSDSFLLETHSQSSNKEDLSSLKEFIYRQSDILRGRGGLTNTGGGPAAGVGMVAVAAAAAAASTASAKTLTTPELPTLDIWLSSSQLILHGLLSAKRSCIDETEIGKRKPRRSTAYGQGEEVASRSSEYLDISVSWLESGKGLNTKFSSLWCERAFPAAKDIYLKDLPACYPTSQHEAHLENALHAFRSMVRGPAVELFAKKLEEECTSMWKSGRQLCDAVSLTGKPCLHERHGVETGELPSGALMKPHSSGYVFLHACACGRTRRLRSDPFDFESANISSNCFPDCDKLLSALQLPEVSSEGPIRPSSWSLIRIGSARYYEPSKGVLQSGFSTAEKFLLKWKIVLEKQKTLNGLSTRSTQLGSVGRSSRDPKAESDAGVQLRKASSTEYCSGETENVVENTKKPLDISKLNGNKISFGRGLPNFTMKKPFSEVVAGSAAADSGFPPLQQRKQPLSGSEKGTKKNKASSLSSEGAHSTVDQGSQKPIHLSSVTPNLNRVSSDGSADSDPFLRIGSNFIPVNMSNDEKAKPNSEMKHMMAYVGFEHECPHGHRFLLNPEHLNQVGHPYSLFEESRIACSVEASDYTSADSSKVGKNSGQGKIHRNTNGIISAPVNKVKSKDRTKKVVGNSNVFKDGLTLLSMPEVHNQTSKNVAGPPVDVRDLEKGFHSVSLEDGGSSFSMLNRDLPIYLKCPHCRSVRNKKELPKVKFASTISQLQRIFLVTPPFPVVLAACPVIQFEASCLPSSVPDREQKLQFSLGCKVILPPESFLVLRLPFIYGIQLDDKSVHSLNPFEDKPEVEVTEPICLKWIFANNDESAEAELCDHLHLDSGERSMIFMHLVIGDVDKKAEVAGGLKWSFPVMFVMDDWEYLPMILFLCEIAIARALQSPLRFWNN</sequence>
<dbReference type="PANTHER" id="PTHR13091">
    <property type="entry name" value="AMPLIFIED IN BREAST CANCER 2-RELATED"/>
    <property type="match status" value="1"/>
</dbReference>
<comment type="similarity">
    <text evidence="1">Belongs to the SMG8 family.</text>
</comment>
<gene>
    <name evidence="5" type="ORF">V6N12_075740</name>
</gene>
<feature type="region of interest" description="Disordered" evidence="4">
    <location>
        <begin position="745"/>
        <end position="765"/>
    </location>
</feature>
<evidence type="ECO:0000313" key="5">
    <source>
        <dbReference type="EMBL" id="KAK8515713.1"/>
    </source>
</evidence>
<evidence type="ECO:0000256" key="2">
    <source>
        <dbReference type="ARBA" id="ARBA00023161"/>
    </source>
</evidence>
<dbReference type="Pfam" id="PF10220">
    <property type="entry name" value="Smg8_Smg9"/>
    <property type="match status" value="2"/>
</dbReference>
<evidence type="ECO:0000313" key="6">
    <source>
        <dbReference type="Proteomes" id="UP001472677"/>
    </source>
</evidence>
<feature type="region of interest" description="Disordered" evidence="4">
    <location>
        <begin position="972"/>
        <end position="991"/>
    </location>
</feature>
<feature type="region of interest" description="Disordered" evidence="4">
    <location>
        <begin position="1"/>
        <end position="39"/>
    </location>
</feature>
<reference evidence="5 6" key="1">
    <citation type="journal article" date="2024" name="G3 (Bethesda)">
        <title>Genome assembly of Hibiscus sabdariffa L. provides insights into metabolisms of medicinal natural products.</title>
        <authorList>
            <person name="Kim T."/>
        </authorList>
    </citation>
    <scope>NUCLEOTIDE SEQUENCE [LARGE SCALE GENOMIC DNA]</scope>
    <source>
        <strain evidence="5">TK-2024</strain>
        <tissue evidence="5">Old leaves</tissue>
    </source>
</reference>
<feature type="compositionally biased region" description="Pro residues" evidence="4">
    <location>
        <begin position="14"/>
        <end position="35"/>
    </location>
</feature>
<evidence type="ECO:0000256" key="3">
    <source>
        <dbReference type="ARBA" id="ARBA00029509"/>
    </source>
</evidence>
<feature type="compositionally biased region" description="Low complexity" evidence="4">
    <location>
        <begin position="265"/>
        <end position="277"/>
    </location>
</feature>
<dbReference type="PANTHER" id="PTHR13091:SF0">
    <property type="entry name" value="NONSENSE-MEDIATED MRNA DECAY FACTOR SMG8"/>
    <property type="match status" value="1"/>
</dbReference>
<evidence type="ECO:0000256" key="4">
    <source>
        <dbReference type="SAM" id="MobiDB-lite"/>
    </source>
</evidence>
<feature type="compositionally biased region" description="Polar residues" evidence="4">
    <location>
        <begin position="853"/>
        <end position="890"/>
    </location>
</feature>
<name>A0ABR2C963_9ROSI</name>
<keyword evidence="2" id="KW-0866">Nonsense-mediated mRNA decay</keyword>
<feature type="region of interest" description="Disordered" evidence="4">
    <location>
        <begin position="257"/>
        <end position="280"/>
    </location>
</feature>
<comment type="caution">
    <text evidence="5">The sequence shown here is derived from an EMBL/GenBank/DDBJ whole genome shotgun (WGS) entry which is preliminary data.</text>
</comment>
<keyword evidence="6" id="KW-1185">Reference proteome</keyword>
<accession>A0ABR2C963</accession>
<protein>
    <recommendedName>
        <fullName evidence="3">Nonsense-mediated mRNA decay factor SMG8</fullName>
    </recommendedName>
</protein>
<proteinExistence type="inferred from homology"/>
<dbReference type="Proteomes" id="UP001472677">
    <property type="component" value="Unassembled WGS sequence"/>
</dbReference>
<dbReference type="EMBL" id="JBBPBM010000063">
    <property type="protein sequence ID" value="KAK8515713.1"/>
    <property type="molecule type" value="Genomic_DNA"/>
</dbReference>
<organism evidence="5 6">
    <name type="scientific">Hibiscus sabdariffa</name>
    <name type="common">roselle</name>
    <dbReference type="NCBI Taxonomy" id="183260"/>
    <lineage>
        <taxon>Eukaryota</taxon>
        <taxon>Viridiplantae</taxon>
        <taxon>Streptophyta</taxon>
        <taxon>Embryophyta</taxon>
        <taxon>Tracheophyta</taxon>
        <taxon>Spermatophyta</taxon>
        <taxon>Magnoliopsida</taxon>
        <taxon>eudicotyledons</taxon>
        <taxon>Gunneridae</taxon>
        <taxon>Pentapetalae</taxon>
        <taxon>rosids</taxon>
        <taxon>malvids</taxon>
        <taxon>Malvales</taxon>
        <taxon>Malvaceae</taxon>
        <taxon>Malvoideae</taxon>
        <taxon>Hibiscus</taxon>
    </lineage>
</organism>
<evidence type="ECO:0000256" key="1">
    <source>
        <dbReference type="ARBA" id="ARBA00006443"/>
    </source>
</evidence>